<dbReference type="AlphaFoldDB" id="A0A1Y2MG18"/>
<proteinExistence type="predicted"/>
<evidence type="ECO:0008006" key="4">
    <source>
        <dbReference type="Google" id="ProtNLM"/>
    </source>
</evidence>
<feature type="transmembrane region" description="Helical" evidence="1">
    <location>
        <begin position="32"/>
        <end position="55"/>
    </location>
</feature>
<keyword evidence="1" id="KW-0472">Membrane</keyword>
<feature type="transmembrane region" description="Helical" evidence="1">
    <location>
        <begin position="119"/>
        <end position="139"/>
    </location>
</feature>
<keyword evidence="1" id="KW-0812">Transmembrane</keyword>
<feature type="transmembrane region" description="Helical" evidence="1">
    <location>
        <begin position="75"/>
        <end position="98"/>
    </location>
</feature>
<feature type="transmembrane region" description="Helical" evidence="1">
    <location>
        <begin position="196"/>
        <end position="216"/>
    </location>
</feature>
<keyword evidence="3" id="KW-1185">Reference proteome</keyword>
<organism evidence="2 3">
    <name type="scientific">Epicoccum nigrum</name>
    <name type="common">Soil fungus</name>
    <name type="synonym">Epicoccum purpurascens</name>
    <dbReference type="NCBI Taxonomy" id="105696"/>
    <lineage>
        <taxon>Eukaryota</taxon>
        <taxon>Fungi</taxon>
        <taxon>Dikarya</taxon>
        <taxon>Ascomycota</taxon>
        <taxon>Pezizomycotina</taxon>
        <taxon>Dothideomycetes</taxon>
        <taxon>Pleosporomycetidae</taxon>
        <taxon>Pleosporales</taxon>
        <taxon>Pleosporineae</taxon>
        <taxon>Didymellaceae</taxon>
        <taxon>Epicoccum</taxon>
    </lineage>
</organism>
<evidence type="ECO:0000313" key="3">
    <source>
        <dbReference type="Proteomes" id="UP000193240"/>
    </source>
</evidence>
<reference evidence="2 3" key="1">
    <citation type="journal article" date="2017" name="Genome Announc.">
        <title>Genome sequence of the saprophytic ascomycete Epicoccum nigrum ICMP 19927 strain isolated from New Zealand.</title>
        <authorList>
            <person name="Fokin M."/>
            <person name="Fleetwood D."/>
            <person name="Weir B.S."/>
            <person name="Villas-Boas S.G."/>
        </authorList>
    </citation>
    <scope>NUCLEOTIDE SEQUENCE [LARGE SCALE GENOMIC DNA]</scope>
    <source>
        <strain evidence="2 3">ICMP 19927</strain>
    </source>
</reference>
<evidence type="ECO:0000313" key="2">
    <source>
        <dbReference type="EMBL" id="OSS54729.1"/>
    </source>
</evidence>
<name>A0A1Y2MG18_EPING</name>
<dbReference type="Proteomes" id="UP000193240">
    <property type="component" value="Unassembled WGS sequence"/>
</dbReference>
<evidence type="ECO:0000256" key="1">
    <source>
        <dbReference type="SAM" id="Phobius"/>
    </source>
</evidence>
<accession>A0A1Y2MG18</accession>
<gene>
    <name evidence="2" type="ORF">B5807_01348</name>
</gene>
<feature type="transmembrane region" description="Helical" evidence="1">
    <location>
        <begin position="401"/>
        <end position="422"/>
    </location>
</feature>
<feature type="transmembrane region" description="Helical" evidence="1">
    <location>
        <begin position="367"/>
        <end position="389"/>
    </location>
</feature>
<keyword evidence="1" id="KW-1133">Transmembrane helix</keyword>
<feature type="transmembrane region" description="Helical" evidence="1">
    <location>
        <begin position="277"/>
        <end position="298"/>
    </location>
</feature>
<sequence length="439" mass="50071">MKSQNLPSSLKSVFSTTNSLSSTRIASQDYIIGLRGIVVLQSFFFVFFQVFLPSVVPQSANNDGPTYANILRKSWSVIFCNETLIYSWIVFLSARTLALPYLNKTTREVCASSIFRRSVRLWIPTFVGFSVAVAAFNLADTTYIRAFLARTGNVSTSEPMPMRNFLVYFNSLFEIFWMTKSYSIQAANQAFPSGTMWIVSVLFQQSYTVYMTMIIVPYTRAAWRTKALIVFILAAFWVQSWAWYSVTGLLIADAVLNMDFAVRSRTGFKISRLRVPMWPFYLAIALTGTILQFLFISWKPSMYKNEHQAHTSVYTEGLNNEEQDLDQPLARIDNFLFMLGIMLLIETYELPQTVLRSRVLVAIGRRSFSTFLVQSTIVYSIGINFWLYVDSKGNSQVVSNLATFFVCAPLVAVASEIFYRLVDLPSIRVAKGFWNFMIC</sequence>
<protein>
    <recommendedName>
        <fullName evidence="4">Acyltransferase 3 domain-containing protein</fullName>
    </recommendedName>
</protein>
<dbReference type="EMBL" id="KZ107838">
    <property type="protein sequence ID" value="OSS54729.1"/>
    <property type="molecule type" value="Genomic_DNA"/>
</dbReference>
<feature type="transmembrane region" description="Helical" evidence="1">
    <location>
        <begin position="228"/>
        <end position="256"/>
    </location>
</feature>
<dbReference type="OMA" id="VQSWAWY"/>
<dbReference type="InParanoid" id="A0A1Y2MG18"/>